<keyword evidence="1" id="KW-0732">Signal</keyword>
<protein>
    <recommendedName>
        <fullName evidence="3">LTD domain-containing protein</fullName>
    </recommendedName>
</protein>
<dbReference type="AlphaFoldDB" id="A0A4R4E599"/>
<dbReference type="InterPro" id="IPR036415">
    <property type="entry name" value="Lamin_tail_dom_sf"/>
</dbReference>
<organism evidence="4 5">
    <name type="scientific">Flaviaesturariibacter aridisoli</name>
    <dbReference type="NCBI Taxonomy" id="2545761"/>
    <lineage>
        <taxon>Bacteria</taxon>
        <taxon>Pseudomonadati</taxon>
        <taxon>Bacteroidota</taxon>
        <taxon>Chitinophagia</taxon>
        <taxon>Chitinophagales</taxon>
        <taxon>Chitinophagaceae</taxon>
        <taxon>Flaviaestuariibacter</taxon>
    </lineage>
</organism>
<evidence type="ECO:0000256" key="2">
    <source>
        <dbReference type="SAM" id="MobiDB-lite"/>
    </source>
</evidence>
<dbReference type="Gene3D" id="2.60.40.1220">
    <property type="match status" value="2"/>
</dbReference>
<name>A0A4R4E599_9BACT</name>
<gene>
    <name evidence="4" type="ORF">E0486_08465</name>
</gene>
<evidence type="ECO:0000259" key="3">
    <source>
        <dbReference type="Pfam" id="PF00932"/>
    </source>
</evidence>
<comment type="caution">
    <text evidence="4">The sequence shown here is derived from an EMBL/GenBank/DDBJ whole genome shotgun (WGS) entry which is preliminary data.</text>
</comment>
<feature type="region of interest" description="Disordered" evidence="2">
    <location>
        <begin position="516"/>
        <end position="544"/>
    </location>
</feature>
<dbReference type="OrthoDB" id="9758406at2"/>
<dbReference type="Proteomes" id="UP000295164">
    <property type="component" value="Unassembled WGS sequence"/>
</dbReference>
<evidence type="ECO:0000313" key="5">
    <source>
        <dbReference type="Proteomes" id="UP000295164"/>
    </source>
</evidence>
<dbReference type="InterPro" id="IPR014755">
    <property type="entry name" value="Cu-Rt/internalin_Ig-like"/>
</dbReference>
<dbReference type="EMBL" id="SKFH01000010">
    <property type="protein sequence ID" value="TCZ72805.1"/>
    <property type="molecule type" value="Genomic_DNA"/>
</dbReference>
<keyword evidence="5" id="KW-1185">Reference proteome</keyword>
<evidence type="ECO:0000256" key="1">
    <source>
        <dbReference type="ARBA" id="ARBA00022729"/>
    </source>
</evidence>
<evidence type="ECO:0000313" key="4">
    <source>
        <dbReference type="EMBL" id="TCZ72805.1"/>
    </source>
</evidence>
<proteinExistence type="predicted"/>
<dbReference type="SUPFAM" id="SSF74853">
    <property type="entry name" value="Lamin A/C globular tail domain"/>
    <property type="match status" value="1"/>
</dbReference>
<feature type="domain" description="LTD" evidence="3">
    <location>
        <begin position="377"/>
        <end position="488"/>
    </location>
</feature>
<dbReference type="InterPro" id="IPR001322">
    <property type="entry name" value="Lamin_tail_dom"/>
</dbReference>
<reference evidence="4 5" key="1">
    <citation type="submission" date="2019-03" db="EMBL/GenBank/DDBJ databases">
        <authorList>
            <person name="Kim M.K.M."/>
        </authorList>
    </citation>
    <scope>NUCLEOTIDE SEQUENCE [LARGE SCALE GENOMIC DNA]</scope>
    <source>
        <strain evidence="4 5">17J68-15</strain>
    </source>
</reference>
<accession>A0A4R4E599</accession>
<dbReference type="Pfam" id="PF00932">
    <property type="entry name" value="LTD"/>
    <property type="match status" value="1"/>
</dbReference>
<sequence>MTDQRGPFAERLILFFPSRFRRFLLSPPCYSHQLFFRKIPSIPVEKLLLLSSRPPHFYSNRNTMRLPLLTLLLLAAFAAQGQLSETFADSNFTAAPPWTGTGGAWLVNAQRQLQSSFSMPNSSCYLSTPNSLGTDAEWTLWLRLAFATSSVNYADIWVLSRDSIPEAPGNTGYFIRVGGAQDDICLYRKDPAATVKLIDGPDGATGGSDNRLRLQLARSGGTFYLRHIPDGGAPVADGQAADATYLSTRFFALLLRQSTSSFFGKHYFDDLQIAPFVRDSTPPALENIGAPNDSTVEVRFSEPIDPACAVAANFHLAGMGAPRSATTDPADGALLYLRFATTLPADTPLLLTVLHILDAWGNELLQDTDRFWYHPPRPHDLLITELLADPDPPRGLPPFEFVEVYNRSTFPIALQGWRVGTATALSGPFPRLWLAPDSFLLLTSTAGAGALRSFGTAVGLSGFPALDNDGSLVQLRSADGRSIHALTYDRSWYRSAFKDDGGWSLELIDPHNPCAGGDNWRASEDGRGGTPGGQNSVAGNHPDGDEPVLLRAYANDSLHLVAVFSEPLDSSALRNALFSIQDGPAVQVAHALAPLFHSVELQLATPVQRGRVYMLSVSGAADCSGNTVGTSNQTPVGLAEDPLPASVAINELLYQPATGGSEYVELLALTQTVDAAGLYLATRDAAGALRTPKQLSAVPLFFYPGEFHVLTGGAADVAGRYHVARAACLHEVAGLPALSDDGATLVLLNDRGVVLDEVPYSPKWQFALLDDTHGVALERLDATRNGADAHNWHSAAQTAGFGTPTARNSQVPGGEAEGLFTVMPAVISPDNDGYDDLAIISYELEESGYVASLTLFDALGQPQRRLVQNALLGRSGRWTFDGLDDKGQRLAVGSYLLFAELFDLEGRRKVFKRAISIARKFH</sequence>